<evidence type="ECO:0000256" key="2">
    <source>
        <dbReference type="ARBA" id="ARBA00008791"/>
    </source>
</evidence>
<gene>
    <name evidence="6" type="ORF">AMJAP_2920</name>
</gene>
<dbReference type="PANTHER" id="PTHR47892">
    <property type="entry name" value="UNIVERSAL STRESS PROTEIN E"/>
    <property type="match status" value="1"/>
</dbReference>
<keyword evidence="3" id="KW-0963">Cytoplasm</keyword>
<reference evidence="6 7" key="1">
    <citation type="journal article" date="2008" name="Int. J. Syst. Evol. Microbiol.">
        <title>Amphritea japonica sp. nov. and Amphritea balenae sp. nov., isolated from the sediment adjacent to sperm whale carcasses off Kagoshima, Japan.</title>
        <authorList>
            <person name="Miyazaki M."/>
            <person name="Nogi Y."/>
            <person name="Fujiwara Y."/>
            <person name="Kawato M."/>
            <person name="Nagahama T."/>
            <person name="Kubokawa K."/>
            <person name="Horikoshi K."/>
        </authorList>
    </citation>
    <scope>NUCLEOTIDE SEQUENCE [LARGE SCALE GENOMIC DNA]</scope>
    <source>
        <strain evidence="6 7">ATCC BAA-1530</strain>
    </source>
</reference>
<dbReference type="GO" id="GO:0005737">
    <property type="term" value="C:cytoplasm"/>
    <property type="evidence" value="ECO:0007669"/>
    <property type="project" value="UniProtKB-SubCell"/>
</dbReference>
<evidence type="ECO:0000313" key="6">
    <source>
        <dbReference type="EMBL" id="BBB27506.1"/>
    </source>
</evidence>
<comment type="similarity">
    <text evidence="2">Belongs to the universal stress protein A family.</text>
</comment>
<evidence type="ECO:0000256" key="1">
    <source>
        <dbReference type="ARBA" id="ARBA00004496"/>
    </source>
</evidence>
<dbReference type="Gene3D" id="3.40.50.12370">
    <property type="match status" value="1"/>
</dbReference>
<dbReference type="RefSeq" id="WP_019622589.1">
    <property type="nucleotide sequence ID" value="NZ_KB907105.1"/>
</dbReference>
<evidence type="ECO:0000313" key="7">
    <source>
        <dbReference type="Proteomes" id="UP000595663"/>
    </source>
</evidence>
<name>A0A7R6PFW0_9GAMM</name>
<dbReference type="InterPro" id="IPR006016">
    <property type="entry name" value="UspA"/>
</dbReference>
<organism evidence="6 7">
    <name type="scientific">Amphritea japonica ATCC BAA-1530</name>
    <dbReference type="NCBI Taxonomy" id="1278309"/>
    <lineage>
        <taxon>Bacteria</taxon>
        <taxon>Pseudomonadati</taxon>
        <taxon>Pseudomonadota</taxon>
        <taxon>Gammaproteobacteria</taxon>
        <taxon>Oceanospirillales</taxon>
        <taxon>Oceanospirillaceae</taxon>
        <taxon>Amphritea</taxon>
    </lineage>
</organism>
<dbReference type="SUPFAM" id="SSF52402">
    <property type="entry name" value="Adenine nucleotide alpha hydrolases-like"/>
    <property type="match status" value="2"/>
</dbReference>
<accession>A0A7R6PFW0</accession>
<protein>
    <submittedName>
        <fullName evidence="6">Universal stress protein A</fullName>
    </submittedName>
</protein>
<dbReference type="AlphaFoldDB" id="A0A7R6PFW0"/>
<keyword evidence="7" id="KW-1185">Reference proteome</keyword>
<dbReference type="EMBL" id="AP014545">
    <property type="protein sequence ID" value="BBB27506.1"/>
    <property type="molecule type" value="Genomic_DNA"/>
</dbReference>
<dbReference type="InterPro" id="IPR006015">
    <property type="entry name" value="Universal_stress_UspA"/>
</dbReference>
<evidence type="ECO:0000256" key="4">
    <source>
        <dbReference type="ARBA" id="ARBA00037131"/>
    </source>
</evidence>
<evidence type="ECO:0000256" key="3">
    <source>
        <dbReference type="ARBA" id="ARBA00022490"/>
    </source>
</evidence>
<feature type="domain" description="UspA" evidence="5">
    <location>
        <begin position="148"/>
        <end position="265"/>
    </location>
</feature>
<comment type="subcellular location">
    <subcellularLocation>
        <location evidence="1">Cytoplasm</location>
    </subcellularLocation>
</comment>
<evidence type="ECO:0000259" key="5">
    <source>
        <dbReference type="Pfam" id="PF00582"/>
    </source>
</evidence>
<proteinExistence type="inferred from homology"/>
<dbReference type="PANTHER" id="PTHR47892:SF1">
    <property type="entry name" value="UNIVERSAL STRESS PROTEIN E"/>
    <property type="match status" value="1"/>
</dbReference>
<dbReference type="Pfam" id="PF00582">
    <property type="entry name" value="Usp"/>
    <property type="match status" value="1"/>
</dbReference>
<dbReference type="PRINTS" id="PR01438">
    <property type="entry name" value="UNVRSLSTRESS"/>
</dbReference>
<dbReference type="KEGG" id="ajp:AMJAP_2920"/>
<dbReference type="Proteomes" id="UP000595663">
    <property type="component" value="Chromosome"/>
</dbReference>
<sequence length="278" mass="30430">MLFNKQLLLVMDQQDQACLALQRSRLIASRLKCPIEIVWVGDDAEKASQLVIQLESEGIAASFRCTPRSKLLKLLEELWSQQHFGVLIKSCDPRKSGFMTSLDGRILRDLPCPVLMVKHGHLWREGVVMAAVDPLTTDHHQQRLNDDLLKVADQIAQVTNANLVGAIACPSPMMGADPQLQSAVLIEKQARGAMQQLLSQLALKVETLAVGEGPAEHWIPNAADQLDARLVVIGTRAHGGLKGALLGNTAERILPRLDCDILVLRAGFSEGLVPILKQ</sequence>
<comment type="function">
    <text evidence="4">Required for resistance to DNA-damaging agents.</text>
</comment>